<organism evidence="2 3">
    <name type="scientific">Panacagrimonas perspica</name>
    <dbReference type="NCBI Taxonomy" id="381431"/>
    <lineage>
        <taxon>Bacteria</taxon>
        <taxon>Pseudomonadati</taxon>
        <taxon>Pseudomonadota</taxon>
        <taxon>Gammaproteobacteria</taxon>
        <taxon>Nevskiales</taxon>
        <taxon>Nevskiaceae</taxon>
        <taxon>Panacagrimonas</taxon>
    </lineage>
</organism>
<evidence type="ECO:0000259" key="1">
    <source>
        <dbReference type="PROSITE" id="PS51833"/>
    </source>
</evidence>
<dbReference type="InterPro" id="IPR013976">
    <property type="entry name" value="HDOD"/>
</dbReference>
<feature type="domain" description="HDOD" evidence="1">
    <location>
        <begin position="22"/>
        <end position="209"/>
    </location>
</feature>
<evidence type="ECO:0000313" key="3">
    <source>
        <dbReference type="Proteomes" id="UP000295341"/>
    </source>
</evidence>
<dbReference type="RefSeq" id="WP_133883758.1">
    <property type="nucleotide sequence ID" value="NZ_MWIN01000003.1"/>
</dbReference>
<protein>
    <submittedName>
        <fullName evidence="2">HD-like signal output (HDOD) protein</fullName>
    </submittedName>
</protein>
<dbReference type="AlphaFoldDB" id="A0A4R7NTP5"/>
<dbReference type="OrthoDB" id="598113at2"/>
<dbReference type="PANTHER" id="PTHR33525">
    <property type="match status" value="1"/>
</dbReference>
<dbReference type="PANTHER" id="PTHR33525:SF3">
    <property type="entry name" value="RIBONUCLEASE Y"/>
    <property type="match status" value="1"/>
</dbReference>
<dbReference type="SUPFAM" id="SSF109604">
    <property type="entry name" value="HD-domain/PDEase-like"/>
    <property type="match status" value="1"/>
</dbReference>
<evidence type="ECO:0000313" key="2">
    <source>
        <dbReference type="EMBL" id="TDU24347.1"/>
    </source>
</evidence>
<sequence>MIQEDRLFRAVVDALTQDRLTLPTLPEVAMRIGQATQDERATASRLAAEIGRDPAIAVRLLRVANSSALSAGRKVDNIQQAVTRLGMGLVRSLVTGLALEQLFFSRAPALKERLRKTWANSLEVAALAQVLAAHCTVLRPELAMLAGLSHEIGALPVIRMAESFGEEVTDMAALDRVIRNLQPRVGRMVLQAWDFPEELVEVPSRWMDFSRTHEGPADYVDVVTVAALQSHQNREGRLAGIDRLRVPAFLKLDISPEVDVFELDGVQERFEESRAAMSA</sequence>
<dbReference type="Gene3D" id="1.10.3210.10">
    <property type="entry name" value="Hypothetical protein af1432"/>
    <property type="match status" value="1"/>
</dbReference>
<comment type="caution">
    <text evidence="2">The sequence shown here is derived from an EMBL/GenBank/DDBJ whole genome shotgun (WGS) entry which is preliminary data.</text>
</comment>
<gene>
    <name evidence="2" type="ORF">DFR24_4614</name>
</gene>
<dbReference type="PROSITE" id="PS51833">
    <property type="entry name" value="HDOD"/>
    <property type="match status" value="1"/>
</dbReference>
<dbReference type="Pfam" id="PF08668">
    <property type="entry name" value="HDOD"/>
    <property type="match status" value="1"/>
</dbReference>
<proteinExistence type="predicted"/>
<accession>A0A4R7NTP5</accession>
<keyword evidence="3" id="KW-1185">Reference proteome</keyword>
<dbReference type="InterPro" id="IPR052340">
    <property type="entry name" value="RNase_Y/CdgJ"/>
</dbReference>
<name>A0A4R7NTP5_9GAMM</name>
<dbReference type="EMBL" id="SOBT01000012">
    <property type="protein sequence ID" value="TDU24347.1"/>
    <property type="molecule type" value="Genomic_DNA"/>
</dbReference>
<reference evidence="2 3" key="1">
    <citation type="submission" date="2019-03" db="EMBL/GenBank/DDBJ databases">
        <title>Genomic Encyclopedia of Type Strains, Phase IV (KMG-IV): sequencing the most valuable type-strain genomes for metagenomic binning, comparative biology and taxonomic classification.</title>
        <authorList>
            <person name="Goeker M."/>
        </authorList>
    </citation>
    <scope>NUCLEOTIDE SEQUENCE [LARGE SCALE GENOMIC DNA]</scope>
    <source>
        <strain evidence="2 3">DSM 26377</strain>
    </source>
</reference>
<dbReference type="Proteomes" id="UP000295341">
    <property type="component" value="Unassembled WGS sequence"/>
</dbReference>